<protein>
    <submittedName>
        <fullName evidence="4">30S ribosomal protein S11</fullName>
    </submittedName>
</protein>
<reference evidence="4 5" key="1">
    <citation type="submission" date="2015-07" db="EMBL/GenBank/DDBJ databases">
        <title>The genome of Melipona quadrifasciata.</title>
        <authorList>
            <person name="Pan H."/>
            <person name="Kapheim K."/>
        </authorList>
    </citation>
    <scope>NUCLEOTIDE SEQUENCE [LARGE SCALE GENOMIC DNA]</scope>
    <source>
        <strain evidence="4">0111107301</strain>
        <tissue evidence="4">Whole body</tissue>
    </source>
</reference>
<dbReference type="GO" id="GO:1990904">
    <property type="term" value="C:ribonucleoprotein complex"/>
    <property type="evidence" value="ECO:0007669"/>
    <property type="project" value="UniProtKB-KW"/>
</dbReference>
<dbReference type="Pfam" id="PF00411">
    <property type="entry name" value="Ribosomal_S11"/>
    <property type="match status" value="1"/>
</dbReference>
<proteinExistence type="inferred from homology"/>
<accession>A0A0M8ZW09</accession>
<dbReference type="Gene3D" id="3.30.420.80">
    <property type="entry name" value="Ribosomal protein S11"/>
    <property type="match status" value="1"/>
</dbReference>
<organism evidence="4 5">
    <name type="scientific">Melipona quadrifasciata</name>
    <dbReference type="NCBI Taxonomy" id="166423"/>
    <lineage>
        <taxon>Eukaryota</taxon>
        <taxon>Metazoa</taxon>
        <taxon>Ecdysozoa</taxon>
        <taxon>Arthropoda</taxon>
        <taxon>Hexapoda</taxon>
        <taxon>Insecta</taxon>
        <taxon>Pterygota</taxon>
        <taxon>Neoptera</taxon>
        <taxon>Endopterygota</taxon>
        <taxon>Hymenoptera</taxon>
        <taxon>Apocrita</taxon>
        <taxon>Aculeata</taxon>
        <taxon>Apoidea</taxon>
        <taxon>Anthophila</taxon>
        <taxon>Apidae</taxon>
        <taxon>Melipona</taxon>
    </lineage>
</organism>
<dbReference type="Proteomes" id="UP000053105">
    <property type="component" value="Unassembled WGS sequence"/>
</dbReference>
<dbReference type="InterPro" id="IPR001971">
    <property type="entry name" value="Ribosomal_uS11"/>
</dbReference>
<sequence length="213" mass="23882">MILSTLQFAAGSLTKSMIVSSKHCTILPYLKHTSFRDIHITSNIMKQFRMGNQKIRVVEEKRDVIMPGEDTITISESDSKKLFPDASTPYQMFDGKAYNQLDIVNVKSTPNNTIMSLTDYRGRKGIMLRSAGVEGFKNTRKGTNIAAQQTAVTLGRRMLENGFRTVRLRIQGIGPGRMGAIKGFQLAGVNIVSITDDTRVSYNPPRPRKQRRI</sequence>
<dbReference type="STRING" id="166423.A0A0M8ZW09"/>
<dbReference type="PANTHER" id="PTHR11759">
    <property type="entry name" value="40S RIBOSOMAL PROTEIN S14/30S RIBOSOMAL PROTEIN S11"/>
    <property type="match status" value="1"/>
</dbReference>
<keyword evidence="5" id="KW-1185">Reference proteome</keyword>
<dbReference type="OrthoDB" id="1654884at2759"/>
<dbReference type="GO" id="GO:0005840">
    <property type="term" value="C:ribosome"/>
    <property type="evidence" value="ECO:0007669"/>
    <property type="project" value="UniProtKB-KW"/>
</dbReference>
<dbReference type="AlphaFoldDB" id="A0A0M8ZW09"/>
<evidence type="ECO:0000313" key="5">
    <source>
        <dbReference type="Proteomes" id="UP000053105"/>
    </source>
</evidence>
<dbReference type="GO" id="GO:0006412">
    <property type="term" value="P:translation"/>
    <property type="evidence" value="ECO:0007669"/>
    <property type="project" value="InterPro"/>
</dbReference>
<dbReference type="HAMAP" id="MF_01310">
    <property type="entry name" value="Ribosomal_uS11"/>
    <property type="match status" value="1"/>
</dbReference>
<dbReference type="InterPro" id="IPR036967">
    <property type="entry name" value="Ribosomal_uS11_sf"/>
</dbReference>
<evidence type="ECO:0000256" key="2">
    <source>
        <dbReference type="ARBA" id="ARBA00022980"/>
    </source>
</evidence>
<dbReference type="EMBL" id="KQ435851">
    <property type="protein sequence ID" value="KOX70743.1"/>
    <property type="molecule type" value="Genomic_DNA"/>
</dbReference>
<comment type="similarity">
    <text evidence="1">Belongs to the universal ribosomal protein uS11 family.</text>
</comment>
<evidence type="ECO:0000256" key="3">
    <source>
        <dbReference type="ARBA" id="ARBA00023274"/>
    </source>
</evidence>
<dbReference type="SUPFAM" id="SSF53137">
    <property type="entry name" value="Translational machinery components"/>
    <property type="match status" value="1"/>
</dbReference>
<evidence type="ECO:0000313" key="4">
    <source>
        <dbReference type="EMBL" id="KOX70743.1"/>
    </source>
</evidence>
<gene>
    <name evidence="4" type="ORF">WN51_02167</name>
</gene>
<dbReference type="GO" id="GO:0003735">
    <property type="term" value="F:structural constituent of ribosome"/>
    <property type="evidence" value="ECO:0007669"/>
    <property type="project" value="InterPro"/>
</dbReference>
<keyword evidence="2 4" id="KW-0689">Ribosomal protein</keyword>
<keyword evidence="3" id="KW-0687">Ribonucleoprotein</keyword>
<evidence type="ECO:0000256" key="1">
    <source>
        <dbReference type="ARBA" id="ARBA00006194"/>
    </source>
</evidence>
<name>A0A0M8ZW09_9HYME</name>